<dbReference type="GO" id="GO:0003729">
    <property type="term" value="F:mRNA binding"/>
    <property type="evidence" value="ECO:0007669"/>
    <property type="project" value="InterPro"/>
</dbReference>
<evidence type="ECO:0008006" key="3">
    <source>
        <dbReference type="Google" id="ProtNLM"/>
    </source>
</evidence>
<dbReference type="AlphaFoldDB" id="A0A9X2AFG9"/>
<evidence type="ECO:0000313" key="1">
    <source>
        <dbReference type="EMBL" id="MCI0184422.1"/>
    </source>
</evidence>
<dbReference type="InterPro" id="IPR012933">
    <property type="entry name" value="HicA_mRNA_interferase"/>
</dbReference>
<keyword evidence="2" id="KW-1185">Reference proteome</keyword>
<accession>A0A9X2AFG9</accession>
<reference evidence="1" key="1">
    <citation type="submission" date="2022-03" db="EMBL/GenBank/DDBJ databases">
        <title>Draft Genome Sequence of Firmicute Strain S0AB, a Heterotrophic Iron/Sulfur-Oxidizing Extreme Acidophile.</title>
        <authorList>
            <person name="Vergara E."/>
            <person name="Pakostova E."/>
            <person name="Johnson D.B."/>
            <person name="Holmes D.S."/>
        </authorList>
    </citation>
    <scope>NUCLEOTIDE SEQUENCE</scope>
    <source>
        <strain evidence="1">S0AB</strain>
    </source>
</reference>
<dbReference type="RefSeq" id="WP_419723400.1">
    <property type="nucleotide sequence ID" value="NZ_JALBUF010000013.1"/>
</dbReference>
<name>A0A9X2AFG9_9BACL</name>
<dbReference type="Pfam" id="PF07927">
    <property type="entry name" value="HicA_toxin"/>
    <property type="match status" value="1"/>
</dbReference>
<protein>
    <recommendedName>
        <fullName evidence="3">Toxin HicA</fullName>
    </recommendedName>
</protein>
<sequence length="80" mass="9372">MSPWGKLLESIRNHPRSVRFEDLDKVLRNTGFERRQSGKGTSHYRYVLGTDQIVVPRHGNHVKEVYVKQVIEILSQKGWI</sequence>
<dbReference type="EMBL" id="JALBUF010000013">
    <property type="protein sequence ID" value="MCI0184422.1"/>
    <property type="molecule type" value="Genomic_DNA"/>
</dbReference>
<proteinExistence type="predicted"/>
<evidence type="ECO:0000313" key="2">
    <source>
        <dbReference type="Proteomes" id="UP001139263"/>
    </source>
</evidence>
<comment type="caution">
    <text evidence="1">The sequence shown here is derived from an EMBL/GenBank/DDBJ whole genome shotgun (WGS) entry which is preliminary data.</text>
</comment>
<dbReference type="Proteomes" id="UP001139263">
    <property type="component" value="Unassembled WGS sequence"/>
</dbReference>
<dbReference type="SUPFAM" id="SSF54786">
    <property type="entry name" value="YcfA/nrd intein domain"/>
    <property type="match status" value="1"/>
</dbReference>
<organism evidence="1 2">
    <name type="scientific">Sulfoacidibacillus ferrooxidans</name>
    <dbReference type="NCBI Taxonomy" id="2005001"/>
    <lineage>
        <taxon>Bacteria</taxon>
        <taxon>Bacillati</taxon>
        <taxon>Bacillota</taxon>
        <taxon>Bacilli</taxon>
        <taxon>Bacillales</taxon>
        <taxon>Alicyclobacillaceae</taxon>
        <taxon>Sulfoacidibacillus</taxon>
    </lineage>
</organism>
<gene>
    <name evidence="1" type="ORF">MM817_02719</name>
</gene>